<evidence type="ECO:0000313" key="5">
    <source>
        <dbReference type="Proteomes" id="UP000827092"/>
    </source>
</evidence>
<feature type="region of interest" description="Disordered" evidence="2">
    <location>
        <begin position="149"/>
        <end position="251"/>
    </location>
</feature>
<keyword evidence="5" id="KW-1185">Reference proteome</keyword>
<feature type="compositionally biased region" description="Basic and acidic residues" evidence="2">
    <location>
        <begin position="159"/>
        <end position="185"/>
    </location>
</feature>
<dbReference type="GO" id="GO:0008270">
    <property type="term" value="F:zinc ion binding"/>
    <property type="evidence" value="ECO:0007669"/>
    <property type="project" value="UniProtKB-KW"/>
</dbReference>
<dbReference type="PANTHER" id="PTHR21020:SF0">
    <property type="entry name" value="ZINC FINGER PROTEIN 800"/>
    <property type="match status" value="1"/>
</dbReference>
<sequence>MPCGSTKDTNQQDKSGENGHCAFQDLDHSILQHSFNLGVTNVQQILKCVQNGSKEIKDLILNECNVIYECKVCANLFRSLANFLYHKRCYCKNHLCEGMQLFENFEEAPTVVVHPEPPDKGPIKTSDNLHRTTECSIDLINMDDEEVEALSSFQGEPSVPKEKVGKNKKSKEPTVDESKKVDKPPRTTSPMISRRTRLKNSANASKRALKFVPVPEPEPSKRSTKSMSKANTLKTATERVSENSLALNESKEQKKVKTGSVKVSELAKLKETATASKPAKSSSHIKVNELDREKGDITTLSDSVEGKPENKTIITEELDNSIANNTELTEKSPKQMMVKPVTKKIILRKPNTIELKGSVLSTIRKSVSTNKLGFTNITNASGKNLQCFPQIVFKTIDGNPHAVFQSTDNAKSDSIAIKGKTDGSKTEDKLVIVLNKDTNTLSTEQKPTLVSPPKQSKSPTEFHMTRRKRLLQRTDCNVAELKCINCNAQFTSLKTLYFHMLSIHSKKRLYYPCPFCKTLFVQMYGVTRHLVSIHNKTKEQINKLRDIIKKRSIWKKVDDISLKEEGVLQDESKHAITMKEAEIKEVVPEVKPKEVIPEVTPEKVFLEVKPQQVLPEVKPEPVLPEVKHEQVLPEVTTEKVLLEVKSEKVLPEVKEPLPKEETSNCSRETTYKSPIKQTTEVAVHNCSKCGRAFGRKSSQVSHEKFCIMNAIKVETVDLTGGPISPPPNVSFLSLSPKKVEPVSFQLPVKQHEKPVENKVSTRPKRGAEKQMHKDFVDSQTLKWRSPKVSTAAVKKPIAKTIEKKVMNIMSVEKLLCTKCNKTFSSYSNLRRHVAIHVGWHRFKCKYCEYQAYNKSNVWVHVQKAHSVPEDELEKSVLNIGKNPMNRISKSLPGSSYELKAKRVSSKMNEVPKQLLKRRLSLNDEKVESVQADPQKKCSDLKKENFSSKGAIEKEKLNCNDSKKVPDSREKNSFSEKREYSALRKEKSYSLDSKRELNVKRVKVEEKKCVQNPKAEGIPNTKSNNLLFLSTSKKEEKSNSFDQKTRPLGPIFKINVPTFRKEGSNYKSVTTNSPTTIILSKKCSTPTVHSLLAVPPESLSSTAAEKSLPIRTSPRKVEGKTPEENVTSLVTRSSAYTKGGTVSLKMPSRSNSTEEQMKSPPVFQEKTYTKKDKLISEWFPKKDINTNARRESAPLIIGLVPAANNATVSRARSPGFASEKNQN</sequence>
<dbReference type="Gene3D" id="3.30.160.60">
    <property type="entry name" value="Classic Zinc Finger"/>
    <property type="match status" value="2"/>
</dbReference>
<protein>
    <recommendedName>
        <fullName evidence="3">C2H2-type domain-containing protein</fullName>
    </recommendedName>
</protein>
<dbReference type="InterPro" id="IPR036236">
    <property type="entry name" value="Znf_C2H2_sf"/>
</dbReference>
<feature type="region of interest" description="Disordered" evidence="2">
    <location>
        <begin position="751"/>
        <end position="773"/>
    </location>
</feature>
<feature type="domain" description="C2H2-type" evidence="3">
    <location>
        <begin position="684"/>
        <end position="713"/>
    </location>
</feature>
<dbReference type="Proteomes" id="UP000827092">
    <property type="component" value="Unassembled WGS sequence"/>
</dbReference>
<dbReference type="Pfam" id="PF00096">
    <property type="entry name" value="zf-C2H2"/>
    <property type="match status" value="1"/>
</dbReference>
<feature type="compositionally biased region" description="Polar residues" evidence="2">
    <location>
        <begin position="443"/>
        <end position="459"/>
    </location>
</feature>
<accession>A0AAV6V8P5</accession>
<dbReference type="AlphaFoldDB" id="A0AAV6V8P5"/>
<dbReference type="PANTHER" id="PTHR21020">
    <property type="entry name" value="ZINC FINGER PROTEIN 800"/>
    <property type="match status" value="1"/>
</dbReference>
<feature type="domain" description="C2H2-type" evidence="3">
    <location>
        <begin position="68"/>
        <end position="99"/>
    </location>
</feature>
<feature type="domain" description="C2H2-type" evidence="3">
    <location>
        <begin position="814"/>
        <end position="841"/>
    </location>
</feature>
<evidence type="ECO:0000256" key="1">
    <source>
        <dbReference type="PROSITE-ProRule" id="PRU00042"/>
    </source>
</evidence>
<name>A0AAV6V8P5_9ARAC</name>
<keyword evidence="1" id="KW-0479">Metal-binding</keyword>
<keyword evidence="1" id="KW-0863">Zinc-finger</keyword>
<dbReference type="SMART" id="SM00355">
    <property type="entry name" value="ZnF_C2H2"/>
    <property type="match status" value="6"/>
</dbReference>
<proteinExistence type="predicted"/>
<feature type="compositionally biased region" description="Low complexity" evidence="2">
    <location>
        <begin position="272"/>
        <end position="282"/>
    </location>
</feature>
<feature type="compositionally biased region" description="Polar residues" evidence="2">
    <location>
        <begin position="1123"/>
        <end position="1135"/>
    </location>
</feature>
<dbReference type="PROSITE" id="PS50157">
    <property type="entry name" value="ZINC_FINGER_C2H2_2"/>
    <property type="match status" value="5"/>
</dbReference>
<feature type="domain" description="C2H2-type" evidence="3">
    <location>
        <begin position="481"/>
        <end position="509"/>
    </location>
</feature>
<keyword evidence="1" id="KW-0862">Zinc</keyword>
<comment type="caution">
    <text evidence="4">The sequence shown here is derived from an EMBL/GenBank/DDBJ whole genome shotgun (WGS) entry which is preliminary data.</text>
</comment>
<feature type="region of interest" description="Disordered" evidence="2">
    <location>
        <begin position="269"/>
        <end position="290"/>
    </location>
</feature>
<dbReference type="InterPro" id="IPR013087">
    <property type="entry name" value="Znf_C2H2_type"/>
</dbReference>
<dbReference type="EMBL" id="JAFNEN010000132">
    <property type="protein sequence ID" value="KAG8192994.1"/>
    <property type="molecule type" value="Genomic_DNA"/>
</dbReference>
<gene>
    <name evidence="4" type="ORF">JTE90_028114</name>
</gene>
<feature type="compositionally biased region" description="Polar residues" evidence="2">
    <location>
        <begin position="225"/>
        <end position="235"/>
    </location>
</feature>
<dbReference type="InterPro" id="IPR039149">
    <property type="entry name" value="ZNF800"/>
</dbReference>
<dbReference type="PROSITE" id="PS00028">
    <property type="entry name" value="ZINC_FINGER_C2H2_1"/>
    <property type="match status" value="3"/>
</dbReference>
<feature type="domain" description="C2H2-type" evidence="3">
    <location>
        <begin position="511"/>
        <end position="539"/>
    </location>
</feature>
<reference evidence="4 5" key="1">
    <citation type="journal article" date="2022" name="Nat. Ecol. Evol.">
        <title>A masculinizing supergene underlies an exaggerated male reproductive morph in a spider.</title>
        <authorList>
            <person name="Hendrickx F."/>
            <person name="De Corte Z."/>
            <person name="Sonet G."/>
            <person name="Van Belleghem S.M."/>
            <person name="Kostlbacher S."/>
            <person name="Vangestel C."/>
        </authorList>
    </citation>
    <scope>NUCLEOTIDE SEQUENCE [LARGE SCALE GENOMIC DNA]</scope>
    <source>
        <strain evidence="4">W744_W776</strain>
    </source>
</reference>
<feature type="region of interest" description="Disordered" evidence="2">
    <location>
        <begin position="443"/>
        <end position="463"/>
    </location>
</feature>
<evidence type="ECO:0000256" key="2">
    <source>
        <dbReference type="SAM" id="MobiDB-lite"/>
    </source>
</evidence>
<feature type="region of interest" description="Disordered" evidence="2">
    <location>
        <begin position="1097"/>
        <end position="1165"/>
    </location>
</feature>
<evidence type="ECO:0000259" key="3">
    <source>
        <dbReference type="PROSITE" id="PS50157"/>
    </source>
</evidence>
<evidence type="ECO:0000313" key="4">
    <source>
        <dbReference type="EMBL" id="KAG8192994.1"/>
    </source>
</evidence>
<dbReference type="SUPFAM" id="SSF57667">
    <property type="entry name" value="beta-beta-alpha zinc fingers"/>
    <property type="match status" value="2"/>
</dbReference>
<organism evidence="4 5">
    <name type="scientific">Oedothorax gibbosus</name>
    <dbReference type="NCBI Taxonomy" id="931172"/>
    <lineage>
        <taxon>Eukaryota</taxon>
        <taxon>Metazoa</taxon>
        <taxon>Ecdysozoa</taxon>
        <taxon>Arthropoda</taxon>
        <taxon>Chelicerata</taxon>
        <taxon>Arachnida</taxon>
        <taxon>Araneae</taxon>
        <taxon>Araneomorphae</taxon>
        <taxon>Entelegynae</taxon>
        <taxon>Araneoidea</taxon>
        <taxon>Linyphiidae</taxon>
        <taxon>Erigoninae</taxon>
        <taxon>Oedothorax</taxon>
    </lineage>
</organism>